<dbReference type="Pfam" id="PF06644">
    <property type="entry name" value="ATP11"/>
    <property type="match status" value="1"/>
</dbReference>
<feature type="compositionally biased region" description="Basic and acidic residues" evidence="5">
    <location>
        <begin position="114"/>
        <end position="133"/>
    </location>
</feature>
<evidence type="ECO:0000256" key="4">
    <source>
        <dbReference type="ARBA" id="ARBA00023128"/>
    </source>
</evidence>
<keyword evidence="7" id="KW-1185">Reference proteome</keyword>
<evidence type="ECO:0000256" key="1">
    <source>
        <dbReference type="ARBA" id="ARBA00004173"/>
    </source>
</evidence>
<organism evidence="6 7">
    <name type="scientific">Magallana gigas</name>
    <name type="common">Pacific oyster</name>
    <name type="synonym">Crassostrea gigas</name>
    <dbReference type="NCBI Taxonomy" id="29159"/>
    <lineage>
        <taxon>Eukaryota</taxon>
        <taxon>Metazoa</taxon>
        <taxon>Spiralia</taxon>
        <taxon>Lophotrochozoa</taxon>
        <taxon>Mollusca</taxon>
        <taxon>Bivalvia</taxon>
        <taxon>Autobranchia</taxon>
        <taxon>Pteriomorphia</taxon>
        <taxon>Ostreida</taxon>
        <taxon>Ostreoidea</taxon>
        <taxon>Ostreidae</taxon>
        <taxon>Magallana</taxon>
    </lineage>
</organism>
<dbReference type="AlphaFoldDB" id="A0A8W8KQZ9"/>
<protein>
    <recommendedName>
        <fullName evidence="8">ATP synthase mitochondrial F1 complex assembly factor 1</fullName>
    </recommendedName>
</protein>
<keyword evidence="3" id="KW-0809">Transit peptide</keyword>
<evidence type="ECO:0000256" key="2">
    <source>
        <dbReference type="ARBA" id="ARBA00009116"/>
    </source>
</evidence>
<dbReference type="Proteomes" id="UP000005408">
    <property type="component" value="Unassembled WGS sequence"/>
</dbReference>
<evidence type="ECO:0008006" key="8">
    <source>
        <dbReference type="Google" id="ProtNLM"/>
    </source>
</evidence>
<dbReference type="GeneID" id="105325424"/>
<dbReference type="OMA" id="MFYYKTD"/>
<dbReference type="OrthoDB" id="16535at2759"/>
<reference evidence="6" key="1">
    <citation type="submission" date="2022-08" db="UniProtKB">
        <authorList>
            <consortium name="EnsemblMetazoa"/>
        </authorList>
    </citation>
    <scope>IDENTIFICATION</scope>
    <source>
        <strain evidence="6">05x7-T-G4-1.051#20</strain>
    </source>
</reference>
<name>A0A8W8KQZ9_MAGGI</name>
<dbReference type="GO" id="GO:0033615">
    <property type="term" value="P:mitochondrial proton-transporting ATP synthase complex assembly"/>
    <property type="evidence" value="ECO:0007669"/>
    <property type="project" value="TreeGrafter"/>
</dbReference>
<dbReference type="InterPro" id="IPR010591">
    <property type="entry name" value="ATP11"/>
</dbReference>
<evidence type="ECO:0000313" key="7">
    <source>
        <dbReference type="Proteomes" id="UP000005408"/>
    </source>
</evidence>
<comment type="subcellular location">
    <subcellularLocation>
        <location evidence="1">Mitochondrion</location>
    </subcellularLocation>
</comment>
<accession>A0A8W8KQZ9</accession>
<sequence length="329" mass="38364">MNYHIDTAMLPRYSFFRICLSCWSPLPSCARVPAEWWNRGFRVPMVTCSKTCGLRWITAMHRQYCTSSESDTGFKVEENPYFDKYKAKLESLKQSDPQKYAAKIKEIENKEKEKLQQMKKDLSTPPKIDKEALDGDGDDEKFSGSWPPKSLNEIMKVDLIKDKTAAEIEQIWNEHHVTKDCIFGVIQQGDFDDVKLKAKLCPLFIYPLPRGDGYEFILSQFDGNVIYFTPLVVYQTLKENSPPCLTVAHFTEFKEDKGIVLMAGQYDEKILTKNESLNLMKQMSIYYGKSSTDKYNAVRVFNHLPEKFNHLDLIENYKFMKEDLEEYYT</sequence>
<proteinExistence type="inferred from homology"/>
<dbReference type="PANTHER" id="PTHR13126">
    <property type="entry name" value="CHAPERONE ATP11"/>
    <property type="match status" value="1"/>
</dbReference>
<dbReference type="KEGG" id="crg:105325424"/>
<dbReference type="GO" id="GO:0005739">
    <property type="term" value="C:mitochondrion"/>
    <property type="evidence" value="ECO:0007669"/>
    <property type="project" value="UniProtKB-SubCell"/>
</dbReference>
<evidence type="ECO:0000313" key="6">
    <source>
        <dbReference type="EnsemblMetazoa" id="G2495.1:cds"/>
    </source>
</evidence>
<feature type="region of interest" description="Disordered" evidence="5">
    <location>
        <begin position="114"/>
        <end position="144"/>
    </location>
</feature>
<evidence type="ECO:0000256" key="5">
    <source>
        <dbReference type="SAM" id="MobiDB-lite"/>
    </source>
</evidence>
<comment type="similarity">
    <text evidence="2">Belongs to the ATP11 family.</text>
</comment>
<evidence type="ECO:0000256" key="3">
    <source>
        <dbReference type="ARBA" id="ARBA00022946"/>
    </source>
</evidence>
<dbReference type="PANTHER" id="PTHR13126:SF0">
    <property type="entry name" value="ATP SYNTHASE MITOCHONDRIAL F1 COMPLEX ASSEMBLY FACTOR 1"/>
    <property type="match status" value="1"/>
</dbReference>
<keyword evidence="4" id="KW-0496">Mitochondrion</keyword>
<dbReference type="EnsemblMetazoa" id="G2495.1">
    <property type="protein sequence ID" value="G2495.1:cds"/>
    <property type="gene ID" value="G2495"/>
</dbReference>